<feature type="domain" description="POTRA" evidence="9">
    <location>
        <begin position="33"/>
        <end position="101"/>
    </location>
</feature>
<dbReference type="InterPro" id="IPR034746">
    <property type="entry name" value="POTRA"/>
</dbReference>
<dbReference type="PROSITE" id="PS51779">
    <property type="entry name" value="POTRA"/>
    <property type="match status" value="1"/>
</dbReference>
<name>A0A926D331_9FIRM</name>
<sequence length="274" mass="29749">MAYKRRVKPRFYVIVVSLLLIIGLAVAIGCGVFDVKAVTVTGLTKYSEDAVVEMAGIPLGQNIFKADLKAARTNIESNPYLVVKKISRKLPSTVQIEITERQGAAYFPYGTGYVLIDGGGLVLEVFNQPPVGQYLLIEGLDPVSVQVKEQVQCADTYQVHVLLSIFDHILESPIKGDLASVDVRDTQALALVTAEGTRVELGQDENWDKKMAWLEKTLTYLKENNLAGGTLDVRAPDSNASYMPKSSPMSLDTPRPDPSAPQGAAVPTTGPKEE</sequence>
<gene>
    <name evidence="10" type="ORF">H8696_03255</name>
</gene>
<evidence type="ECO:0000259" key="9">
    <source>
        <dbReference type="PROSITE" id="PS51779"/>
    </source>
</evidence>
<dbReference type="InterPro" id="IPR005548">
    <property type="entry name" value="Cell_div_FtsQ/DivIB_C"/>
</dbReference>
<evidence type="ECO:0000256" key="1">
    <source>
        <dbReference type="ARBA" id="ARBA00004370"/>
    </source>
</evidence>
<organism evidence="10 11">
    <name type="scientific">Gehongia tenuis</name>
    <dbReference type="NCBI Taxonomy" id="2763655"/>
    <lineage>
        <taxon>Bacteria</taxon>
        <taxon>Bacillati</taxon>
        <taxon>Bacillota</taxon>
        <taxon>Clostridia</taxon>
        <taxon>Christensenellales</taxon>
        <taxon>Christensenellaceae</taxon>
        <taxon>Gehongia</taxon>
    </lineage>
</organism>
<proteinExistence type="predicted"/>
<keyword evidence="7" id="KW-0131">Cell cycle</keyword>
<accession>A0A926D331</accession>
<evidence type="ECO:0000313" key="10">
    <source>
        <dbReference type="EMBL" id="MBC8530858.1"/>
    </source>
</evidence>
<dbReference type="EMBL" id="JACRSR010000001">
    <property type="protein sequence ID" value="MBC8530858.1"/>
    <property type="molecule type" value="Genomic_DNA"/>
</dbReference>
<evidence type="ECO:0000256" key="4">
    <source>
        <dbReference type="ARBA" id="ARBA00022692"/>
    </source>
</evidence>
<dbReference type="Proteomes" id="UP000623172">
    <property type="component" value="Unassembled WGS sequence"/>
</dbReference>
<keyword evidence="3" id="KW-0132">Cell division</keyword>
<dbReference type="GO" id="GO:0005886">
    <property type="term" value="C:plasma membrane"/>
    <property type="evidence" value="ECO:0007669"/>
    <property type="project" value="TreeGrafter"/>
</dbReference>
<dbReference type="InterPro" id="IPR050487">
    <property type="entry name" value="FtsQ_DivIB"/>
</dbReference>
<evidence type="ECO:0000256" key="2">
    <source>
        <dbReference type="ARBA" id="ARBA00022475"/>
    </source>
</evidence>
<protein>
    <submittedName>
        <fullName evidence="10">FtsQ-type POTRA domain-containing protein</fullName>
    </submittedName>
</protein>
<comment type="caution">
    <text evidence="10">The sequence shown here is derived from an EMBL/GenBank/DDBJ whole genome shotgun (WGS) entry which is preliminary data.</text>
</comment>
<dbReference type="PANTHER" id="PTHR37820:SF1">
    <property type="entry name" value="CELL DIVISION PROTEIN FTSQ"/>
    <property type="match status" value="1"/>
</dbReference>
<feature type="region of interest" description="Disordered" evidence="8">
    <location>
        <begin position="229"/>
        <end position="274"/>
    </location>
</feature>
<dbReference type="Pfam" id="PF08478">
    <property type="entry name" value="POTRA_1"/>
    <property type="match status" value="1"/>
</dbReference>
<dbReference type="PROSITE" id="PS51257">
    <property type="entry name" value="PROKAR_LIPOPROTEIN"/>
    <property type="match status" value="1"/>
</dbReference>
<evidence type="ECO:0000256" key="8">
    <source>
        <dbReference type="SAM" id="MobiDB-lite"/>
    </source>
</evidence>
<keyword evidence="4" id="KW-0812">Transmembrane</keyword>
<evidence type="ECO:0000256" key="6">
    <source>
        <dbReference type="ARBA" id="ARBA00023136"/>
    </source>
</evidence>
<dbReference type="AlphaFoldDB" id="A0A926D331"/>
<evidence type="ECO:0000256" key="3">
    <source>
        <dbReference type="ARBA" id="ARBA00022618"/>
    </source>
</evidence>
<evidence type="ECO:0000313" key="11">
    <source>
        <dbReference type="Proteomes" id="UP000623172"/>
    </source>
</evidence>
<dbReference type="GO" id="GO:0051301">
    <property type="term" value="P:cell division"/>
    <property type="evidence" value="ECO:0007669"/>
    <property type="project" value="UniProtKB-KW"/>
</dbReference>
<keyword evidence="6" id="KW-0472">Membrane</keyword>
<keyword evidence="11" id="KW-1185">Reference proteome</keyword>
<dbReference type="Pfam" id="PF03799">
    <property type="entry name" value="FtsQ_DivIB_C"/>
    <property type="match status" value="1"/>
</dbReference>
<dbReference type="InterPro" id="IPR013685">
    <property type="entry name" value="POTRA_FtsQ_type"/>
</dbReference>
<comment type="subcellular location">
    <subcellularLocation>
        <location evidence="1">Membrane</location>
    </subcellularLocation>
</comment>
<reference evidence="10" key="1">
    <citation type="submission" date="2020-08" db="EMBL/GenBank/DDBJ databases">
        <title>Genome public.</title>
        <authorList>
            <person name="Liu C."/>
            <person name="Sun Q."/>
        </authorList>
    </citation>
    <scope>NUCLEOTIDE SEQUENCE</scope>
    <source>
        <strain evidence="10">NSJ-53</strain>
    </source>
</reference>
<keyword evidence="5" id="KW-1133">Transmembrane helix</keyword>
<dbReference type="RefSeq" id="WP_249314886.1">
    <property type="nucleotide sequence ID" value="NZ_JACRSR010000001.1"/>
</dbReference>
<evidence type="ECO:0000256" key="7">
    <source>
        <dbReference type="ARBA" id="ARBA00023306"/>
    </source>
</evidence>
<keyword evidence="2" id="KW-1003">Cell membrane</keyword>
<evidence type="ECO:0000256" key="5">
    <source>
        <dbReference type="ARBA" id="ARBA00022989"/>
    </source>
</evidence>
<dbReference type="Gene3D" id="3.10.20.310">
    <property type="entry name" value="membrane protein fhac"/>
    <property type="match status" value="1"/>
</dbReference>
<dbReference type="PANTHER" id="PTHR37820">
    <property type="entry name" value="CELL DIVISION PROTEIN DIVIB"/>
    <property type="match status" value="1"/>
</dbReference>